<dbReference type="Gene3D" id="1.10.510.10">
    <property type="entry name" value="Transferase(Phosphotransferase) domain 1"/>
    <property type="match status" value="1"/>
</dbReference>
<evidence type="ECO:0000256" key="8">
    <source>
        <dbReference type="PROSITE-ProRule" id="PRU10141"/>
    </source>
</evidence>
<dbReference type="Gene3D" id="3.10.20.90">
    <property type="entry name" value="Phosphatidylinositol 3-kinase Catalytic Subunit, Chain A, domain 1"/>
    <property type="match status" value="1"/>
</dbReference>
<dbReference type="GO" id="GO:0004674">
    <property type="term" value="F:protein serine/threonine kinase activity"/>
    <property type="evidence" value="ECO:0007669"/>
    <property type="project" value="UniProtKB-KW"/>
</dbReference>
<dbReference type="SUPFAM" id="SSF56112">
    <property type="entry name" value="Protein kinase-like (PK-like)"/>
    <property type="match status" value="1"/>
</dbReference>
<evidence type="ECO:0000313" key="11">
    <source>
        <dbReference type="Proteomes" id="UP001186944"/>
    </source>
</evidence>
<evidence type="ECO:0000256" key="6">
    <source>
        <dbReference type="ARBA" id="ARBA00022777"/>
    </source>
</evidence>
<sequence>MSTVKIWNASENYRWCCSEILGRGATAVVYRARSLITGDECAVKVFHDRVSHHYASVPIKELELLQQLKHRNIISILQIEREKTTNNHVLAMELCSGGSVYSMLDQPKYAYGFPEEEFLIFLDDLAEGMKYLRIHMIIHRDIKPGNIMRKVDDNGRSVYQLTDFGAARHLQDEETFTSIYGTEEYLDPGMYEKAVLRKPTGQDFGADVDIWSLGVTVYHVCTGQLPFLPWGGRSNSKTMHLMTSKKEFGVISAIQRTEHGEIEYRKTLPKTCLLSLSLKSMITPMLARLMESDITKRMNFDRFYNDVKDIGDMVIVKVFDCCTGINNKLYVNKKDRYAKFQEIIASISEIPAGEQLILFLSKELNELVEATKEIKDWPKKLIGGQFFLYQRERLDQQRLALPEIPPLPQFPDYMTLDRDSYVAHKSAGIASLIERYIKMTLHYQELMQESETNLRDFIMRIVRKINNLIPNMSGILDEHRKRQSTFYDNYGKIVLVLKSIIDKTMNPENLQKCYDSFKSVIQDKNPSEVLKKAENRAEECKVYMDVLMQKMLDQESEAITYCVGCLEEDHCIQKGQHLCTKVTDIWSVFSKHRKQKTLSEEEEFCHKSDRGKLTDYCVQIISLLQGHCLLNTTRMYAVVGKQIALLLKNLQRTKKVEQNIASVNECREKLSARITKVRTFNFVHV</sequence>
<dbReference type="InterPro" id="IPR041309">
    <property type="entry name" value="TBK1_CC1"/>
</dbReference>
<name>A0AA89CB21_PINIB</name>
<evidence type="ECO:0000313" key="10">
    <source>
        <dbReference type="EMBL" id="KAK3103172.1"/>
    </source>
</evidence>
<evidence type="ECO:0000256" key="5">
    <source>
        <dbReference type="ARBA" id="ARBA00022741"/>
    </source>
</evidence>
<dbReference type="PANTHER" id="PTHR22969:SF15">
    <property type="entry name" value="FI05319P"/>
    <property type="match status" value="1"/>
</dbReference>
<dbReference type="Gene3D" id="1.20.1270.420">
    <property type="match status" value="1"/>
</dbReference>
<comment type="caution">
    <text evidence="10">The sequence shown here is derived from an EMBL/GenBank/DDBJ whole genome shotgun (WGS) entry which is preliminary data.</text>
</comment>
<evidence type="ECO:0000256" key="7">
    <source>
        <dbReference type="ARBA" id="ARBA00022840"/>
    </source>
</evidence>
<dbReference type="Pfam" id="PF00069">
    <property type="entry name" value="Pkinase"/>
    <property type="match status" value="1"/>
</dbReference>
<feature type="binding site" evidence="8">
    <location>
        <position position="44"/>
    </location>
    <ligand>
        <name>ATP</name>
        <dbReference type="ChEBI" id="CHEBI:30616"/>
    </ligand>
</feature>
<dbReference type="InterPro" id="IPR017441">
    <property type="entry name" value="Protein_kinase_ATP_BS"/>
</dbReference>
<gene>
    <name evidence="10" type="ORF">FSP39_017003</name>
</gene>
<evidence type="ECO:0000256" key="2">
    <source>
        <dbReference type="ARBA" id="ARBA00022490"/>
    </source>
</evidence>
<reference evidence="10" key="1">
    <citation type="submission" date="2019-08" db="EMBL/GenBank/DDBJ databases">
        <title>The improved chromosome-level genome for the pearl oyster Pinctada fucata martensii using PacBio sequencing and Hi-C.</title>
        <authorList>
            <person name="Zheng Z."/>
        </authorList>
    </citation>
    <scope>NUCLEOTIDE SEQUENCE</scope>
    <source>
        <strain evidence="10">ZZ-2019</strain>
        <tissue evidence="10">Adductor muscle</tissue>
    </source>
</reference>
<keyword evidence="4" id="KW-0808">Transferase</keyword>
<keyword evidence="5 8" id="KW-0547">Nucleotide-binding</keyword>
<dbReference type="InterPro" id="IPR051180">
    <property type="entry name" value="IKK"/>
</dbReference>
<dbReference type="PROSITE" id="PS50011">
    <property type="entry name" value="PROTEIN_KINASE_DOM"/>
    <property type="match status" value="1"/>
</dbReference>
<keyword evidence="11" id="KW-1185">Reference proteome</keyword>
<dbReference type="GO" id="GO:0005524">
    <property type="term" value="F:ATP binding"/>
    <property type="evidence" value="ECO:0007669"/>
    <property type="project" value="UniProtKB-UniRule"/>
</dbReference>
<keyword evidence="6" id="KW-0418">Kinase</keyword>
<dbReference type="SMART" id="SM00220">
    <property type="entry name" value="S_TKc"/>
    <property type="match status" value="1"/>
</dbReference>
<evidence type="ECO:0000256" key="4">
    <source>
        <dbReference type="ARBA" id="ARBA00022679"/>
    </source>
</evidence>
<comment type="subcellular location">
    <subcellularLocation>
        <location evidence="1">Cytoplasm</location>
    </subcellularLocation>
</comment>
<keyword evidence="7 8" id="KW-0067">ATP-binding</keyword>
<dbReference type="GO" id="GO:0005737">
    <property type="term" value="C:cytoplasm"/>
    <property type="evidence" value="ECO:0007669"/>
    <property type="project" value="UniProtKB-SubCell"/>
</dbReference>
<protein>
    <recommendedName>
        <fullName evidence="9">Protein kinase domain-containing protein</fullName>
    </recommendedName>
</protein>
<dbReference type="EMBL" id="VSWD01000005">
    <property type="protein sequence ID" value="KAK3103172.1"/>
    <property type="molecule type" value="Genomic_DNA"/>
</dbReference>
<dbReference type="PROSITE" id="PS00107">
    <property type="entry name" value="PROTEIN_KINASE_ATP"/>
    <property type="match status" value="1"/>
</dbReference>
<evidence type="ECO:0000256" key="1">
    <source>
        <dbReference type="ARBA" id="ARBA00004496"/>
    </source>
</evidence>
<feature type="domain" description="Protein kinase" evidence="9">
    <location>
        <begin position="15"/>
        <end position="315"/>
    </location>
</feature>
<dbReference type="Proteomes" id="UP001186944">
    <property type="component" value="Unassembled WGS sequence"/>
</dbReference>
<dbReference type="FunFam" id="1.10.510.10:FF:000100">
    <property type="entry name" value="inhibitor of nuclear factor kappa-B kinase subunit epsilon"/>
    <property type="match status" value="1"/>
</dbReference>
<accession>A0AA89CB21</accession>
<evidence type="ECO:0000259" key="9">
    <source>
        <dbReference type="PROSITE" id="PS50011"/>
    </source>
</evidence>
<proteinExistence type="predicted"/>
<dbReference type="PANTHER" id="PTHR22969">
    <property type="entry name" value="IKB KINASE"/>
    <property type="match status" value="1"/>
</dbReference>
<keyword evidence="2" id="KW-0963">Cytoplasm</keyword>
<organism evidence="10 11">
    <name type="scientific">Pinctada imbricata</name>
    <name type="common">Atlantic pearl-oyster</name>
    <name type="synonym">Pinctada martensii</name>
    <dbReference type="NCBI Taxonomy" id="66713"/>
    <lineage>
        <taxon>Eukaryota</taxon>
        <taxon>Metazoa</taxon>
        <taxon>Spiralia</taxon>
        <taxon>Lophotrochozoa</taxon>
        <taxon>Mollusca</taxon>
        <taxon>Bivalvia</taxon>
        <taxon>Autobranchia</taxon>
        <taxon>Pteriomorphia</taxon>
        <taxon>Pterioida</taxon>
        <taxon>Pterioidea</taxon>
        <taxon>Pteriidae</taxon>
        <taxon>Pinctada</taxon>
    </lineage>
</organism>
<dbReference type="InterPro" id="IPR011009">
    <property type="entry name" value="Kinase-like_dom_sf"/>
</dbReference>
<keyword evidence="3" id="KW-0723">Serine/threonine-protein kinase</keyword>
<dbReference type="Pfam" id="PF18394">
    <property type="entry name" value="TBK1_CCD1"/>
    <property type="match status" value="1"/>
</dbReference>
<dbReference type="InterPro" id="IPR000719">
    <property type="entry name" value="Prot_kinase_dom"/>
</dbReference>
<dbReference type="Gene3D" id="3.30.200.20">
    <property type="entry name" value="Phosphorylase Kinase, domain 1"/>
    <property type="match status" value="1"/>
</dbReference>
<evidence type="ECO:0000256" key="3">
    <source>
        <dbReference type="ARBA" id="ARBA00022527"/>
    </source>
</evidence>
<dbReference type="AlphaFoldDB" id="A0AA89CB21"/>